<dbReference type="KEGG" id="pmal:PMUG01_12017300"/>
<accession>A0A1D3SQ81</accession>
<dbReference type="EMBL" id="LT594633">
    <property type="protein sequence ID" value="SCO93585.1"/>
    <property type="molecule type" value="Genomic_DNA"/>
</dbReference>
<sequence length="254" mass="29374">ERACSIPLKKTSFDEEIKEYVKSFLILKNSQKEKIFNISKVLDICESKKRCDFVSYSPKRILRNSIFYEHEKELKHTGANWVCSGDKWVLSRPKKYWITAVKEDHIKENLKNYKLISLNISGECDREHVLMKISKFISPKGVAEECNKIPNCKFIVFNYNRQLGGEKKADDMAILCSQPPINRKNKLGFLIVGKNYIEVPYGKRKTDDRKKKIISAKGGTVGGSITPDVRLTSRKRGIVNLHLFTYRLFSYLTV</sequence>
<keyword evidence="2" id="KW-1185">Reference proteome</keyword>
<dbReference type="Proteomes" id="UP000219813">
    <property type="component" value="Chromosome 12"/>
</dbReference>
<feature type="non-terminal residue" evidence="1">
    <location>
        <position position="1"/>
    </location>
</feature>
<dbReference type="RefSeq" id="XP_028862867.1">
    <property type="nucleotide sequence ID" value="XM_029006372.1"/>
</dbReference>
<gene>
    <name evidence="1" type="primary">PmUG01_12017300</name>
    <name evidence="1" type="ORF">PMUG01_12017300</name>
</gene>
<proteinExistence type="predicted"/>
<name>A0A1D3SQ81_PLAMA</name>
<dbReference type="OMA" id="RPRKYWI"/>
<dbReference type="GeneID" id="39870167"/>
<dbReference type="VEuPathDB" id="PlasmoDB:PmUG01_12017300"/>
<reference evidence="1 2" key="1">
    <citation type="submission" date="2016-06" db="EMBL/GenBank/DDBJ databases">
        <authorList>
            <consortium name="Pathogen Informatics"/>
        </authorList>
    </citation>
    <scope>NUCLEOTIDE SEQUENCE [LARGE SCALE GENOMIC DNA]</scope>
</reference>
<evidence type="ECO:0000313" key="2">
    <source>
        <dbReference type="Proteomes" id="UP000219813"/>
    </source>
</evidence>
<organism evidence="1 2">
    <name type="scientific">Plasmodium malariae</name>
    <dbReference type="NCBI Taxonomy" id="5858"/>
    <lineage>
        <taxon>Eukaryota</taxon>
        <taxon>Sar</taxon>
        <taxon>Alveolata</taxon>
        <taxon>Apicomplexa</taxon>
        <taxon>Aconoidasida</taxon>
        <taxon>Haemosporida</taxon>
        <taxon>Plasmodiidae</taxon>
        <taxon>Plasmodium</taxon>
        <taxon>Plasmodium (Plasmodium)</taxon>
    </lineage>
</organism>
<protein>
    <submittedName>
        <fullName evidence="1">Uncharacterized protein</fullName>
    </submittedName>
</protein>
<evidence type="ECO:0000313" key="1">
    <source>
        <dbReference type="EMBL" id="SCO93585.1"/>
    </source>
</evidence>
<dbReference type="OrthoDB" id="369348at2759"/>
<dbReference type="AlphaFoldDB" id="A0A1D3SQ81"/>